<keyword evidence="5" id="KW-1185">Reference proteome</keyword>
<dbReference type="GO" id="GO:0005737">
    <property type="term" value="C:cytoplasm"/>
    <property type="evidence" value="ECO:0007669"/>
    <property type="project" value="TreeGrafter"/>
</dbReference>
<dbReference type="GeneID" id="63845751"/>
<dbReference type="PANTHER" id="PTHR18460">
    <property type="entry name" value="TEL2 INTERACTING PROTEIN 1 TTI1 FAMILY MEMBER"/>
    <property type="match status" value="1"/>
</dbReference>
<dbReference type="InterPro" id="IPR049362">
    <property type="entry name" value="TTI1_rpt"/>
</dbReference>
<dbReference type="InterPro" id="IPR057566">
    <property type="entry name" value="TPR_TTI1_N"/>
</dbReference>
<dbReference type="InterPro" id="IPR011989">
    <property type="entry name" value="ARM-like"/>
</dbReference>
<proteinExistence type="predicted"/>
<dbReference type="Proteomes" id="UP000800039">
    <property type="component" value="Unassembled WGS sequence"/>
</dbReference>
<dbReference type="Pfam" id="PF24173">
    <property type="entry name" value="TPR_TTI1_N"/>
    <property type="match status" value="1"/>
</dbReference>
<dbReference type="InterPro" id="IPR052587">
    <property type="entry name" value="TELO2-interacting_protein_1"/>
</dbReference>
<dbReference type="OrthoDB" id="49511at2759"/>
<dbReference type="InterPro" id="IPR016024">
    <property type="entry name" value="ARM-type_fold"/>
</dbReference>
<reference evidence="4" key="1">
    <citation type="submission" date="2020-01" db="EMBL/GenBank/DDBJ databases">
        <authorList>
            <consortium name="DOE Joint Genome Institute"/>
            <person name="Haridas S."/>
            <person name="Albert R."/>
            <person name="Binder M."/>
            <person name="Bloem J."/>
            <person name="Labutti K."/>
            <person name="Salamov A."/>
            <person name="Andreopoulos B."/>
            <person name="Baker S.E."/>
            <person name="Barry K."/>
            <person name="Bills G."/>
            <person name="Bluhm B.H."/>
            <person name="Cannon C."/>
            <person name="Castanera R."/>
            <person name="Culley D.E."/>
            <person name="Daum C."/>
            <person name="Ezra D."/>
            <person name="Gonzalez J.B."/>
            <person name="Henrissat B."/>
            <person name="Kuo A."/>
            <person name="Liang C."/>
            <person name="Lipzen A."/>
            <person name="Lutzoni F."/>
            <person name="Magnuson J."/>
            <person name="Mondo S."/>
            <person name="Nolan M."/>
            <person name="Ohm R."/>
            <person name="Pangilinan J."/>
            <person name="Park H.-J."/>
            <person name="Ramirez L."/>
            <person name="Alfaro M."/>
            <person name="Sun H."/>
            <person name="Tritt A."/>
            <person name="Yoshinaga Y."/>
            <person name="Zwiers L.-H."/>
            <person name="Turgeon B.G."/>
            <person name="Goodwin S.B."/>
            <person name="Spatafora J.W."/>
            <person name="Crous P.W."/>
            <person name="Grigoriev I.V."/>
        </authorList>
    </citation>
    <scope>NUCLEOTIDE SEQUENCE</scope>
    <source>
        <strain evidence="4">CBS 394.84</strain>
    </source>
</reference>
<evidence type="ECO:0000259" key="3">
    <source>
        <dbReference type="Pfam" id="PF24181"/>
    </source>
</evidence>
<dbReference type="AlphaFoldDB" id="A0A9P4LA00"/>
<feature type="compositionally biased region" description="Basic and acidic residues" evidence="1">
    <location>
        <begin position="779"/>
        <end position="788"/>
    </location>
</feature>
<feature type="domain" description="TTI1 N-terminal TPR" evidence="2">
    <location>
        <begin position="7"/>
        <end position="342"/>
    </location>
</feature>
<evidence type="ECO:0000256" key="1">
    <source>
        <dbReference type="SAM" id="MobiDB-lite"/>
    </source>
</evidence>
<dbReference type="Gene3D" id="1.25.10.10">
    <property type="entry name" value="Leucine-rich Repeat Variant"/>
    <property type="match status" value="2"/>
</dbReference>
<feature type="domain" description="TTI1 C-terminal TPR" evidence="3">
    <location>
        <begin position="754"/>
        <end position="909"/>
    </location>
</feature>
<dbReference type="EMBL" id="ML976615">
    <property type="protein sequence ID" value="KAF1847565.1"/>
    <property type="molecule type" value="Genomic_DNA"/>
</dbReference>
<sequence>MERQQTFQRLKQPCIQLLQVTARLAQNPGARKDLIQALTNLLSTLQTITTTPDLLDAKLTEYTFVPISQVLRISRQVPVRALELCLECISVLLCAGWGGGLDPALSGQLLILFTFLAKPSSAENGIAGTSEELQSLAFQCMAELMTEVSRTNQGQQVMTATANIPALGEAVLIMLDGLTDSSSNSVKFRATTALKALNAALADDDALASFLPKIVSSLTKVLTPSSSNRPGFRVVEQSLGLLSSLLLRLLSDRKTKHLPEKAPPEQLAKSPTVTRSAPWLQATASQMKIALANVFKLRDHDKLEVRQALLRLCLCIIQDCRKSLSNCTSMAIETIISLVGHEGSQDTIENQLKVLLSTDHNLADLLRESLHGWIMALPRLMQSKDDRSRRRIIHQVSVTLRLFEQDPTTLGDRLADSLRDGVSTVLCDSKGLEEIVEKTSETLTDRALVLDSTISSSFEPLKLRFKGQDDVIAEFKLLLNEIARSDSALAVAQELTKSIDVGTLESQLASFWVSVNLIRDLTTNNPSFDDFIDMGTPNLREETLDALYSHSLTILNQQESSIDMPWHFYALALETVALQATRYKAGFRPELSEVLYPVLHHLGSSNVALREHALTCLNIIAETLGYSNAGLLVVANVDYIVNAVGLKLAIGDVSPQAPQVLLMMMRLCGPSLLPYLDDLVGSIFDALERYHGYPKLAELLFSVLKGMAEEGVKAPQLALTAANEDEPGHGRKKLVSMGDVVEALRSMEADSLKSTEEMEEWSTEPFPEKPWKAATTAENEERSDRVAEEEPTTDTQPAELPPPAPRTFDILLKISGLTQHYLTTNSPSLRNSLLSLLRTTIPALAKHENSFLPLINTLWPVLLPRLQDPEGYIVSNTLDIVALMCEYAGDFMRTRVEDAWDIIRKVYRRTKHQTDSRSKGGSLISTSLSISTIETSMTKLSMDSAPTRDLFRPELYVDAPTRMVWKSFVDLLSAIAKHVTVREERFDELLDMLDPVLERSDVRQALEQCNADAVWLRLYKKIKRNSLQKSSGSRLSDDTFTSTRKVPVGRPHWQFVRL</sequence>
<dbReference type="Pfam" id="PF24181">
    <property type="entry name" value="TPR_TTI1_C"/>
    <property type="match status" value="1"/>
</dbReference>
<gene>
    <name evidence="4" type="ORF">K460DRAFT_281540</name>
</gene>
<protein>
    <recommendedName>
        <fullName evidence="6">ARM repeat-containing protein</fullName>
    </recommendedName>
</protein>
<dbReference type="RefSeq" id="XP_040790128.1">
    <property type="nucleotide sequence ID" value="XM_040928498.1"/>
</dbReference>
<dbReference type="InterPro" id="IPR057567">
    <property type="entry name" value="TPR_TTI1_C"/>
</dbReference>
<evidence type="ECO:0000313" key="5">
    <source>
        <dbReference type="Proteomes" id="UP000800039"/>
    </source>
</evidence>
<evidence type="ECO:0008006" key="6">
    <source>
        <dbReference type="Google" id="ProtNLM"/>
    </source>
</evidence>
<dbReference type="SUPFAM" id="SSF48371">
    <property type="entry name" value="ARM repeat"/>
    <property type="match status" value="1"/>
</dbReference>
<name>A0A9P4LA00_9PLEO</name>
<accession>A0A9P4LA00</accession>
<dbReference type="PANTHER" id="PTHR18460:SF3">
    <property type="entry name" value="TELO2-INTERACTING PROTEIN 1 HOMOLOG"/>
    <property type="match status" value="1"/>
</dbReference>
<comment type="caution">
    <text evidence="4">The sequence shown here is derived from an EMBL/GenBank/DDBJ whole genome shotgun (WGS) entry which is preliminary data.</text>
</comment>
<feature type="region of interest" description="Disordered" evidence="1">
    <location>
        <begin position="749"/>
        <end position="804"/>
    </location>
</feature>
<dbReference type="Pfam" id="PF21547">
    <property type="entry name" value="TTI1"/>
    <property type="match status" value="1"/>
</dbReference>
<organism evidence="4 5">
    <name type="scientific">Cucurbitaria berberidis CBS 394.84</name>
    <dbReference type="NCBI Taxonomy" id="1168544"/>
    <lineage>
        <taxon>Eukaryota</taxon>
        <taxon>Fungi</taxon>
        <taxon>Dikarya</taxon>
        <taxon>Ascomycota</taxon>
        <taxon>Pezizomycotina</taxon>
        <taxon>Dothideomycetes</taxon>
        <taxon>Pleosporomycetidae</taxon>
        <taxon>Pleosporales</taxon>
        <taxon>Pleosporineae</taxon>
        <taxon>Cucurbitariaceae</taxon>
        <taxon>Cucurbitaria</taxon>
    </lineage>
</organism>
<evidence type="ECO:0000259" key="2">
    <source>
        <dbReference type="Pfam" id="PF24173"/>
    </source>
</evidence>
<evidence type="ECO:0000313" key="4">
    <source>
        <dbReference type="EMBL" id="KAF1847565.1"/>
    </source>
</evidence>